<keyword evidence="2" id="KW-1133">Transmembrane helix</keyword>
<name>A0A830G162_9EURY</name>
<protein>
    <recommendedName>
        <fullName evidence="3">PKD domain-containing protein</fullName>
    </recommendedName>
</protein>
<feature type="compositionally biased region" description="Gly residues" evidence="1">
    <location>
        <begin position="862"/>
        <end position="874"/>
    </location>
</feature>
<dbReference type="EMBL" id="BMOO01000004">
    <property type="protein sequence ID" value="GGM69989.1"/>
    <property type="molecule type" value="Genomic_DNA"/>
</dbReference>
<dbReference type="Pfam" id="PF18911">
    <property type="entry name" value="PKD_4"/>
    <property type="match status" value="1"/>
</dbReference>
<sequence>MVVLLVGSLAAVGVGGVAAASGSGDATGAIQFGYVSASDGHVTLVTADGSRIDTGVSAAVVGKGGDLDGDGYVEIPYVTGQQTLGVVDRTGERVQLADAAEETKTTMAVGDLDGDGTPALYYARDSSTAGSELRRAYDNGTTEVVVSKDTTANAALGVADVTGDGVPEVVFVGSSGGLRYYNETASDVVTFYTSGIGSNGGLGVGAPRDFDGDGVARVPIVDGSNNAVLVEPVGTDANVTTVVSGGVDKNPVAGVDWTSDDGIEYLYVDGDAVKWATLDGTGGTVTDANGNAISTTSNAGVAWMETPLDVSNVTLTSTNESGPLAFSFEASEELRSVDATVTGPNGSERAFTLDDFDANASGGTWTYDATYAPEADGNYTATVSSATATDGGTWTAGESDDATITEPFDVRDLNATAEPDQRLAISFDATETLGSVAVDVSGPSNATLDRSNFSTDDGAAPYTYTGGYDAETGGNYTVTLTQATSTDGRVDDDSLDANATLPTFEVFNATLNATGDGGLRAAFDATQPVSSASLTLDGPTTNATLDFADFTRVGDDPARYAATVNESRDGNYTFTVSAATSEGSIGWRGDASANATVDARRPLVVNATLADATDANGVVNATGRVRVTANVSGDVAGVRADLGAFDAGTVALDSVGDDTYRATAEVGNATAVADGNANATVHARDGQGNTASTRTNDVTVDTTPPTVALGSARNVTVNTTVSFAPETASDAETRIVAYAWTFGDGANASGASVSHRYDETGNETVVLAATDAAGNVGTASLAVTVSENETSTTNETNTTNETSTTNETTTTTTNETTTTTDETTTTTDETTTTTDETTTTTDETTTTTDETTTTTAEATTTDGGGGGGGGGDGGYVDDDDGGYVPDYITEAESSADDDGTTARSSDPVTTDTTSTSSRTSTTSERTDTTTTETSTAAEPVTGTSGRADTGGSSGDAGTSTQDTTTGGTATTSASTPGLTVVVALSASGIAVLLGFVVVLRRRRE</sequence>
<dbReference type="InterPro" id="IPR013783">
    <property type="entry name" value="Ig-like_fold"/>
</dbReference>
<feature type="domain" description="PKD" evidence="3">
    <location>
        <begin position="704"/>
        <end position="792"/>
    </location>
</feature>
<accession>A0A830G162</accession>
<proteinExistence type="predicted"/>
<dbReference type="InterPro" id="IPR000601">
    <property type="entry name" value="PKD_dom"/>
</dbReference>
<evidence type="ECO:0000259" key="3">
    <source>
        <dbReference type="PROSITE" id="PS50093"/>
    </source>
</evidence>
<evidence type="ECO:0000256" key="2">
    <source>
        <dbReference type="SAM" id="Phobius"/>
    </source>
</evidence>
<evidence type="ECO:0000313" key="5">
    <source>
        <dbReference type="Proteomes" id="UP000614609"/>
    </source>
</evidence>
<comment type="caution">
    <text evidence="4">The sequence shown here is derived from an EMBL/GenBank/DDBJ whole genome shotgun (WGS) entry which is preliminary data.</text>
</comment>
<dbReference type="InterPro" id="IPR028994">
    <property type="entry name" value="Integrin_alpha_N"/>
</dbReference>
<dbReference type="InterPro" id="IPR035986">
    <property type="entry name" value="PKD_dom_sf"/>
</dbReference>
<evidence type="ECO:0000313" key="4">
    <source>
        <dbReference type="EMBL" id="GGM69989.1"/>
    </source>
</evidence>
<dbReference type="PROSITE" id="PS50093">
    <property type="entry name" value="PKD"/>
    <property type="match status" value="1"/>
</dbReference>
<evidence type="ECO:0000256" key="1">
    <source>
        <dbReference type="SAM" id="MobiDB-lite"/>
    </source>
</evidence>
<keyword evidence="2" id="KW-0472">Membrane</keyword>
<dbReference type="CDD" id="cd00146">
    <property type="entry name" value="PKD"/>
    <property type="match status" value="1"/>
</dbReference>
<organism evidence="4 5">
    <name type="scientific">Halarchaeum rubridurum</name>
    <dbReference type="NCBI Taxonomy" id="489911"/>
    <lineage>
        <taxon>Archaea</taxon>
        <taxon>Methanobacteriati</taxon>
        <taxon>Methanobacteriota</taxon>
        <taxon>Stenosarchaea group</taxon>
        <taxon>Halobacteria</taxon>
        <taxon>Halobacteriales</taxon>
        <taxon>Halobacteriaceae</taxon>
    </lineage>
</organism>
<feature type="transmembrane region" description="Helical" evidence="2">
    <location>
        <begin position="978"/>
        <end position="999"/>
    </location>
</feature>
<dbReference type="Gene3D" id="2.60.40.10">
    <property type="entry name" value="Immunoglobulins"/>
    <property type="match status" value="1"/>
</dbReference>
<keyword evidence="5" id="KW-1185">Reference proteome</keyword>
<dbReference type="SUPFAM" id="SSF49299">
    <property type="entry name" value="PKD domain"/>
    <property type="match status" value="1"/>
</dbReference>
<gene>
    <name evidence="4" type="ORF">GCM10009017_20140</name>
</gene>
<feature type="compositionally biased region" description="Low complexity" evidence="1">
    <location>
        <begin position="787"/>
        <end position="861"/>
    </location>
</feature>
<keyword evidence="2" id="KW-0812">Transmembrane</keyword>
<dbReference type="SUPFAM" id="SSF69318">
    <property type="entry name" value="Integrin alpha N-terminal domain"/>
    <property type="match status" value="1"/>
</dbReference>
<feature type="region of interest" description="Disordered" evidence="1">
    <location>
        <begin position="786"/>
        <end position="974"/>
    </location>
</feature>
<dbReference type="AlphaFoldDB" id="A0A830G162"/>
<reference evidence="4" key="1">
    <citation type="journal article" date="2014" name="Int. J. Syst. Evol. Microbiol.">
        <title>Complete genome sequence of Corynebacterium casei LMG S-19264T (=DSM 44701T), isolated from a smear-ripened cheese.</title>
        <authorList>
            <consortium name="US DOE Joint Genome Institute (JGI-PGF)"/>
            <person name="Walter F."/>
            <person name="Albersmeier A."/>
            <person name="Kalinowski J."/>
            <person name="Ruckert C."/>
        </authorList>
    </citation>
    <scope>NUCLEOTIDE SEQUENCE</scope>
    <source>
        <strain evidence="4">JCM 16108</strain>
    </source>
</reference>
<feature type="compositionally biased region" description="Low complexity" evidence="1">
    <location>
        <begin position="909"/>
        <end position="974"/>
    </location>
</feature>
<dbReference type="Proteomes" id="UP000614609">
    <property type="component" value="Unassembled WGS sequence"/>
</dbReference>
<reference evidence="4" key="2">
    <citation type="submission" date="2020-09" db="EMBL/GenBank/DDBJ databases">
        <authorList>
            <person name="Sun Q."/>
            <person name="Ohkuma M."/>
        </authorList>
    </citation>
    <scope>NUCLEOTIDE SEQUENCE</scope>
    <source>
        <strain evidence="4">JCM 16108</strain>
    </source>
</reference>